<feature type="compositionally biased region" description="Polar residues" evidence="11">
    <location>
        <begin position="192"/>
        <end position="211"/>
    </location>
</feature>
<feature type="disulfide bond" evidence="10">
    <location>
        <begin position="73"/>
        <end position="88"/>
    </location>
</feature>
<feature type="disulfide bond" evidence="10">
    <location>
        <begin position="23"/>
        <end position="41"/>
    </location>
</feature>
<keyword evidence="6 12" id="KW-0472">Membrane</keyword>
<accession>A0A812DHU9</accession>
<dbReference type="FunFam" id="4.10.400.10:FF:000034">
    <property type="entry name" value="Low-density lipoprotein receptor-related protein 2"/>
    <property type="match status" value="1"/>
</dbReference>
<evidence type="ECO:0000313" key="14">
    <source>
        <dbReference type="Proteomes" id="UP000597762"/>
    </source>
</evidence>
<dbReference type="InterPro" id="IPR002172">
    <property type="entry name" value="LDrepeatLR_classA_rpt"/>
</dbReference>
<dbReference type="PROSITE" id="PS01209">
    <property type="entry name" value="LDLRA_1"/>
    <property type="match status" value="1"/>
</dbReference>
<dbReference type="Proteomes" id="UP000597762">
    <property type="component" value="Unassembled WGS sequence"/>
</dbReference>
<name>A0A812DHU9_ACAPH</name>
<dbReference type="SUPFAM" id="SSF57424">
    <property type="entry name" value="LDL receptor-like module"/>
    <property type="match status" value="4"/>
</dbReference>
<feature type="transmembrane region" description="Helical" evidence="12">
    <location>
        <begin position="310"/>
        <end position="329"/>
    </location>
</feature>
<keyword evidence="9" id="KW-0325">Glycoprotein</keyword>
<keyword evidence="7 10" id="KW-1015">Disulfide bond</keyword>
<dbReference type="InterPro" id="IPR023415">
    <property type="entry name" value="LDLR_class-A_CS"/>
</dbReference>
<feature type="disulfide bond" evidence="10">
    <location>
        <begin position="35"/>
        <end position="50"/>
    </location>
</feature>
<reference evidence="13" key="1">
    <citation type="submission" date="2021-01" db="EMBL/GenBank/DDBJ databases">
        <authorList>
            <person name="Li R."/>
            <person name="Bekaert M."/>
        </authorList>
    </citation>
    <scope>NUCLEOTIDE SEQUENCE</scope>
    <source>
        <strain evidence="13">Farmed</strain>
    </source>
</reference>
<evidence type="ECO:0000256" key="11">
    <source>
        <dbReference type="SAM" id="MobiDB-lite"/>
    </source>
</evidence>
<evidence type="ECO:0000256" key="1">
    <source>
        <dbReference type="ARBA" id="ARBA00004167"/>
    </source>
</evidence>
<evidence type="ECO:0000256" key="8">
    <source>
        <dbReference type="ARBA" id="ARBA00023170"/>
    </source>
</evidence>
<keyword evidence="2 12" id="KW-0812">Transmembrane</keyword>
<keyword evidence="4" id="KW-0677">Repeat</keyword>
<feature type="compositionally biased region" description="Basic residues" evidence="11">
    <location>
        <begin position="212"/>
        <end position="227"/>
    </location>
</feature>
<keyword evidence="14" id="KW-1185">Reference proteome</keyword>
<dbReference type="PROSITE" id="PS50068">
    <property type="entry name" value="LDLRA_2"/>
    <property type="match status" value="4"/>
</dbReference>
<feature type="region of interest" description="Disordered" evidence="11">
    <location>
        <begin position="192"/>
        <end position="289"/>
    </location>
</feature>
<dbReference type="InterPro" id="IPR051221">
    <property type="entry name" value="LDLR-related"/>
</dbReference>
<feature type="disulfide bond" evidence="10">
    <location>
        <begin position="138"/>
        <end position="150"/>
    </location>
</feature>
<comment type="caution">
    <text evidence="13">The sequence shown here is derived from an EMBL/GenBank/DDBJ whole genome shotgun (WGS) entry which is preliminary data.</text>
</comment>
<dbReference type="Gene3D" id="4.10.400.10">
    <property type="entry name" value="Low-density Lipoprotein Receptor"/>
    <property type="match status" value="4"/>
</dbReference>
<evidence type="ECO:0000313" key="13">
    <source>
        <dbReference type="EMBL" id="CAE1298365.1"/>
    </source>
</evidence>
<evidence type="ECO:0000256" key="5">
    <source>
        <dbReference type="ARBA" id="ARBA00022989"/>
    </source>
</evidence>
<dbReference type="GO" id="GO:0005886">
    <property type="term" value="C:plasma membrane"/>
    <property type="evidence" value="ECO:0007669"/>
    <property type="project" value="TreeGrafter"/>
</dbReference>
<feature type="transmembrane region" description="Helical" evidence="12">
    <location>
        <begin position="341"/>
        <end position="359"/>
    </location>
</feature>
<gene>
    <name evidence="13" type="ORF">SPHA_52529</name>
</gene>
<organism evidence="13 14">
    <name type="scientific">Acanthosepion pharaonis</name>
    <name type="common">Pharaoh cuttlefish</name>
    <name type="synonym">Sepia pharaonis</name>
    <dbReference type="NCBI Taxonomy" id="158019"/>
    <lineage>
        <taxon>Eukaryota</taxon>
        <taxon>Metazoa</taxon>
        <taxon>Spiralia</taxon>
        <taxon>Lophotrochozoa</taxon>
        <taxon>Mollusca</taxon>
        <taxon>Cephalopoda</taxon>
        <taxon>Coleoidea</taxon>
        <taxon>Decapodiformes</taxon>
        <taxon>Sepiida</taxon>
        <taxon>Sepiina</taxon>
        <taxon>Sepiidae</taxon>
        <taxon>Acanthosepion</taxon>
    </lineage>
</organism>
<feature type="disulfide bond" evidence="10">
    <location>
        <begin position="96"/>
        <end position="108"/>
    </location>
</feature>
<feature type="compositionally biased region" description="Basic and acidic residues" evidence="11">
    <location>
        <begin position="261"/>
        <end position="274"/>
    </location>
</feature>
<evidence type="ECO:0000256" key="4">
    <source>
        <dbReference type="ARBA" id="ARBA00022737"/>
    </source>
</evidence>
<keyword evidence="3" id="KW-0732">Signal</keyword>
<dbReference type="CDD" id="cd00112">
    <property type="entry name" value="LDLa"/>
    <property type="match status" value="4"/>
</dbReference>
<proteinExistence type="predicted"/>
<dbReference type="OrthoDB" id="10062665at2759"/>
<evidence type="ECO:0000256" key="7">
    <source>
        <dbReference type="ARBA" id="ARBA00023157"/>
    </source>
</evidence>
<comment type="subcellular location">
    <subcellularLocation>
        <location evidence="1">Membrane</location>
        <topology evidence="1">Single-pass membrane protein</topology>
    </subcellularLocation>
</comment>
<feature type="disulfide bond" evidence="10">
    <location>
        <begin position="145"/>
        <end position="163"/>
    </location>
</feature>
<evidence type="ECO:0000256" key="3">
    <source>
        <dbReference type="ARBA" id="ARBA00022729"/>
    </source>
</evidence>
<comment type="caution">
    <text evidence="10">Lacks conserved residue(s) required for the propagation of feature annotation.</text>
</comment>
<dbReference type="EMBL" id="CAHIKZ030003282">
    <property type="protein sequence ID" value="CAE1298365.1"/>
    <property type="molecule type" value="Genomic_DNA"/>
</dbReference>
<keyword evidence="5 12" id="KW-1133">Transmembrane helix</keyword>
<dbReference type="AlphaFoldDB" id="A0A812DHU9"/>
<feature type="disulfide bond" evidence="10">
    <location>
        <begin position="61"/>
        <end position="79"/>
    </location>
</feature>
<feature type="disulfide bond" evidence="10">
    <location>
        <begin position="103"/>
        <end position="121"/>
    </location>
</feature>
<evidence type="ECO:0000256" key="2">
    <source>
        <dbReference type="ARBA" id="ARBA00022692"/>
    </source>
</evidence>
<feature type="disulfide bond" evidence="10">
    <location>
        <begin position="54"/>
        <end position="66"/>
    </location>
</feature>
<sequence length="451" mass="51013">MPFQINSTDSEEFECEPPNNFSCGDGKCIPPKWVCDHRHDCDNKLDEENCPSTCKDDEFYCGDDQCISNRWVCDNEIDCRSRLDELSCDDGVVSDCDEDEMNCGNGDCIKLGWKCDGEEDCSNGEDERECDVVAATHCKPKEFRCNNGDCIPVRWRCDDSIDCGDGSDEHRCGVPDVNITTNDTTLVGQTETTDELTTFQEMTTPLLTTPVSRRRRPNSRRNNRKRLTTPPSTFDPYTWEGSEEKVDNREEKKRARKEKKKQAAAEKEANKKPGSDVNEEAFNKEQMEEARTTPAIVGVQSSSVSTRHTLAVILGISVGFLVITVLLSLTEVLNFIINNNNAFAILLGATWILFLSFFLSSNAHYYLCLISRHQYFGSVSNCPFNFIEASLDFLHGPITLFREINILLRQILSVYSFSLSHFSSFLKHKTNFSSGSPRLLLLSLFLITCRF</sequence>
<dbReference type="Pfam" id="PF00057">
    <property type="entry name" value="Ldl_recept_a"/>
    <property type="match status" value="4"/>
</dbReference>
<evidence type="ECO:0000256" key="6">
    <source>
        <dbReference type="ARBA" id="ARBA00023136"/>
    </source>
</evidence>
<dbReference type="PANTHER" id="PTHR22722">
    <property type="entry name" value="LOW-DENSITY LIPOPROTEIN RECEPTOR-RELATED PROTEIN 2-RELATED"/>
    <property type="match status" value="1"/>
</dbReference>
<evidence type="ECO:0000256" key="10">
    <source>
        <dbReference type="PROSITE-ProRule" id="PRU00124"/>
    </source>
</evidence>
<feature type="disulfide bond" evidence="10">
    <location>
        <begin position="115"/>
        <end position="130"/>
    </location>
</feature>
<dbReference type="GO" id="GO:0043235">
    <property type="term" value="C:receptor complex"/>
    <property type="evidence" value="ECO:0007669"/>
    <property type="project" value="TreeGrafter"/>
</dbReference>
<evidence type="ECO:0000256" key="9">
    <source>
        <dbReference type="ARBA" id="ARBA00023180"/>
    </source>
</evidence>
<keyword evidence="8" id="KW-0675">Receptor</keyword>
<feature type="disulfide bond" evidence="10">
    <location>
        <begin position="157"/>
        <end position="172"/>
    </location>
</feature>
<dbReference type="PRINTS" id="PR00261">
    <property type="entry name" value="LDLRECEPTOR"/>
</dbReference>
<dbReference type="SMART" id="SM00192">
    <property type="entry name" value="LDLa"/>
    <property type="match status" value="4"/>
</dbReference>
<dbReference type="InterPro" id="IPR036055">
    <property type="entry name" value="LDL_receptor-like_sf"/>
</dbReference>
<feature type="compositionally biased region" description="Basic and acidic residues" evidence="11">
    <location>
        <begin position="242"/>
        <end position="253"/>
    </location>
</feature>
<evidence type="ECO:0000256" key="12">
    <source>
        <dbReference type="SAM" id="Phobius"/>
    </source>
</evidence>
<protein>
    <submittedName>
        <fullName evidence="13">LRP1B</fullName>
    </submittedName>
</protein>